<dbReference type="GO" id="GO:0046677">
    <property type="term" value="P:response to antibiotic"/>
    <property type="evidence" value="ECO:0007669"/>
    <property type="project" value="InterPro"/>
</dbReference>
<dbReference type="AlphaFoldDB" id="A0A839DZC8"/>
<evidence type="ECO:0000313" key="2">
    <source>
        <dbReference type="Proteomes" id="UP000569329"/>
    </source>
</evidence>
<gene>
    <name evidence="1" type="ORF">FHX42_003739</name>
</gene>
<dbReference type="CDD" id="cd14728">
    <property type="entry name" value="Ere-like"/>
    <property type="match status" value="1"/>
</dbReference>
<proteinExistence type="predicted"/>
<dbReference type="InterPro" id="IPR052036">
    <property type="entry name" value="Hydrolase/PRTase-associated"/>
</dbReference>
<sequence length="249" mass="27701">MTSTETTGRIQREAWPLREPGDLDPLLDEVGSARVVMVGEASHGTSEFYRWRAELTRRLVAEKGFSFVAVEGDWPDCHTVHRSVVGAAGAPEDPREALNAFARWPTWMWANEEVVEFARWLRAHNRGLARQDRVGFHGLDVYNLWDSLRAVLAYVAEHEPDHLPAAREALRCFEPYGESPQSYALASRMVPESCEAEVVALLRDVRAARGGSQSDAGALEERFIAEQNAEVAAGAERYYRAMVSGGAES</sequence>
<reference evidence="1 2" key="1">
    <citation type="submission" date="2020-07" db="EMBL/GenBank/DDBJ databases">
        <title>Sequencing the genomes of 1000 actinobacteria strains.</title>
        <authorList>
            <person name="Klenk H.-P."/>
        </authorList>
    </citation>
    <scope>NUCLEOTIDE SEQUENCE [LARGE SCALE GENOMIC DNA]</scope>
    <source>
        <strain evidence="1 2">DSM 45975</strain>
    </source>
</reference>
<dbReference type="Pfam" id="PF05139">
    <property type="entry name" value="Erythro_esteras"/>
    <property type="match status" value="1"/>
</dbReference>
<dbReference type="PANTHER" id="PTHR31299">
    <property type="entry name" value="ESTERASE, PUTATIVE (AFU_ORTHOLOGUE AFUA_1G05850)-RELATED"/>
    <property type="match status" value="1"/>
</dbReference>
<name>A0A839DZC8_9PSEU</name>
<keyword evidence="2" id="KW-1185">Reference proteome</keyword>
<protein>
    <submittedName>
        <fullName evidence="1">Erythromycin esterase-like protein</fullName>
    </submittedName>
</protein>
<accession>A0A839DZC8</accession>
<comment type="caution">
    <text evidence="1">The sequence shown here is derived from an EMBL/GenBank/DDBJ whole genome shotgun (WGS) entry which is preliminary data.</text>
</comment>
<dbReference type="PANTHER" id="PTHR31299:SF0">
    <property type="entry name" value="ESTERASE, PUTATIVE (AFU_ORTHOLOGUE AFUA_1G05850)-RELATED"/>
    <property type="match status" value="1"/>
</dbReference>
<evidence type="ECO:0000313" key="1">
    <source>
        <dbReference type="EMBL" id="MBA8826363.1"/>
    </source>
</evidence>
<dbReference type="Gene3D" id="3.30.1870.10">
    <property type="entry name" value="EreA-like, domain 2"/>
    <property type="match status" value="1"/>
</dbReference>
<organism evidence="1 2">
    <name type="scientific">Halosaccharopolyspora lacisalsi</name>
    <dbReference type="NCBI Taxonomy" id="1000566"/>
    <lineage>
        <taxon>Bacteria</taxon>
        <taxon>Bacillati</taxon>
        <taxon>Actinomycetota</taxon>
        <taxon>Actinomycetes</taxon>
        <taxon>Pseudonocardiales</taxon>
        <taxon>Pseudonocardiaceae</taxon>
        <taxon>Halosaccharopolyspora</taxon>
    </lineage>
</organism>
<dbReference type="SUPFAM" id="SSF159501">
    <property type="entry name" value="EreA/ChaN-like"/>
    <property type="match status" value="1"/>
</dbReference>
<dbReference type="EMBL" id="JACGWZ010000005">
    <property type="protein sequence ID" value="MBA8826363.1"/>
    <property type="molecule type" value="Genomic_DNA"/>
</dbReference>
<dbReference type="Proteomes" id="UP000569329">
    <property type="component" value="Unassembled WGS sequence"/>
</dbReference>
<dbReference type="InterPro" id="IPR007815">
    <property type="entry name" value="Emycin_Estase"/>
</dbReference>